<feature type="chain" id="PRO_5011545628" evidence="4">
    <location>
        <begin position="26"/>
        <end position="354"/>
    </location>
</feature>
<organism evidence="6 7">
    <name type="scientific">Bauldia litoralis</name>
    <dbReference type="NCBI Taxonomy" id="665467"/>
    <lineage>
        <taxon>Bacteria</taxon>
        <taxon>Pseudomonadati</taxon>
        <taxon>Pseudomonadota</taxon>
        <taxon>Alphaproteobacteria</taxon>
        <taxon>Hyphomicrobiales</taxon>
        <taxon>Kaistiaceae</taxon>
        <taxon>Bauldia</taxon>
    </lineage>
</organism>
<sequence length="354" mass="37084">MKPRVQLKLTAIAAAIAALSTGAIAQTMGPGGESPTLASEVTLTDAEVQQIKGMDATAALLWHTSSDFVNAVTAGAEDEFKRLGIEVVATTDAGFDSAKQMSDIETVMAKSPSIILALPLDPTTSAQAFKSAVDAGVKIVLLSNVPSGYVQGKDYVGIVTDDLFQMGKQAADALAESIGGKGKVAWIFHDAQYYVTNQRDNAFKQTIESDYPDIEIVAEAGIADPARAEEIANALITKNPDLDGIYVTWAEPAEGVLAALRAAGNTTTKIVALDLSEPLALDMVNDGNVVALTADKAYELGRTMATVGAYGLIDKPAPAFSVAPAITVTKENVADGWKQSLNREPPQSVIDAMK</sequence>
<evidence type="ECO:0000256" key="1">
    <source>
        <dbReference type="ARBA" id="ARBA00004196"/>
    </source>
</evidence>
<reference evidence="6 7" key="1">
    <citation type="submission" date="2016-10" db="EMBL/GenBank/DDBJ databases">
        <authorList>
            <person name="de Groot N.N."/>
        </authorList>
    </citation>
    <scope>NUCLEOTIDE SEQUENCE [LARGE SCALE GENOMIC DNA]</scope>
    <source>
        <strain evidence="6 7">ATCC 35022</strain>
    </source>
</reference>
<proteinExistence type="inferred from homology"/>
<dbReference type="CDD" id="cd06316">
    <property type="entry name" value="PBP1_ABC_sugar_binding-like"/>
    <property type="match status" value="1"/>
</dbReference>
<dbReference type="EMBL" id="FMXQ01000014">
    <property type="protein sequence ID" value="SDB58077.1"/>
    <property type="molecule type" value="Genomic_DNA"/>
</dbReference>
<dbReference type="Proteomes" id="UP000199071">
    <property type="component" value="Unassembled WGS sequence"/>
</dbReference>
<dbReference type="Gene3D" id="3.40.50.2300">
    <property type="match status" value="2"/>
</dbReference>
<protein>
    <submittedName>
        <fullName evidence="6">Ribose transport system substrate-binding protein</fullName>
    </submittedName>
</protein>
<keyword evidence="7" id="KW-1185">Reference proteome</keyword>
<dbReference type="GO" id="GO:0030246">
    <property type="term" value="F:carbohydrate binding"/>
    <property type="evidence" value="ECO:0007669"/>
    <property type="project" value="UniProtKB-ARBA"/>
</dbReference>
<dbReference type="InterPro" id="IPR025997">
    <property type="entry name" value="SBP_2_dom"/>
</dbReference>
<dbReference type="PANTHER" id="PTHR46847">
    <property type="entry name" value="D-ALLOSE-BINDING PERIPLASMIC PROTEIN-RELATED"/>
    <property type="match status" value="1"/>
</dbReference>
<dbReference type="SUPFAM" id="SSF53822">
    <property type="entry name" value="Periplasmic binding protein-like I"/>
    <property type="match status" value="1"/>
</dbReference>
<dbReference type="RefSeq" id="WP_090880981.1">
    <property type="nucleotide sequence ID" value="NZ_FMXQ01000014.1"/>
</dbReference>
<evidence type="ECO:0000256" key="4">
    <source>
        <dbReference type="SAM" id="SignalP"/>
    </source>
</evidence>
<dbReference type="InterPro" id="IPR028082">
    <property type="entry name" value="Peripla_BP_I"/>
</dbReference>
<evidence type="ECO:0000256" key="3">
    <source>
        <dbReference type="ARBA" id="ARBA00022729"/>
    </source>
</evidence>
<comment type="subcellular location">
    <subcellularLocation>
        <location evidence="1">Cell envelope</location>
    </subcellularLocation>
</comment>
<comment type="similarity">
    <text evidence="2">Belongs to the bacterial solute-binding protein 2 family.</text>
</comment>
<evidence type="ECO:0000256" key="2">
    <source>
        <dbReference type="ARBA" id="ARBA00007639"/>
    </source>
</evidence>
<gene>
    <name evidence="6" type="ORF">SAMN02982931_04637</name>
</gene>
<evidence type="ECO:0000313" key="7">
    <source>
        <dbReference type="Proteomes" id="UP000199071"/>
    </source>
</evidence>
<dbReference type="AlphaFoldDB" id="A0A1G6EKZ5"/>
<accession>A0A1G6EKZ5</accession>
<dbReference type="STRING" id="665467.SAMN02982931_04637"/>
<name>A0A1G6EKZ5_9HYPH</name>
<dbReference type="Pfam" id="PF13407">
    <property type="entry name" value="Peripla_BP_4"/>
    <property type="match status" value="1"/>
</dbReference>
<feature type="signal peptide" evidence="4">
    <location>
        <begin position="1"/>
        <end position="25"/>
    </location>
</feature>
<evidence type="ECO:0000313" key="6">
    <source>
        <dbReference type="EMBL" id="SDB58077.1"/>
    </source>
</evidence>
<dbReference type="GO" id="GO:0030313">
    <property type="term" value="C:cell envelope"/>
    <property type="evidence" value="ECO:0007669"/>
    <property type="project" value="UniProtKB-SubCell"/>
</dbReference>
<dbReference type="PANTHER" id="PTHR46847:SF1">
    <property type="entry name" value="D-ALLOSE-BINDING PERIPLASMIC PROTEIN-RELATED"/>
    <property type="match status" value="1"/>
</dbReference>
<dbReference type="OrthoDB" id="6959911at2"/>
<feature type="domain" description="Periplasmic binding protein" evidence="5">
    <location>
        <begin position="61"/>
        <end position="308"/>
    </location>
</feature>
<keyword evidence="3 4" id="KW-0732">Signal</keyword>
<evidence type="ECO:0000259" key="5">
    <source>
        <dbReference type="Pfam" id="PF13407"/>
    </source>
</evidence>